<dbReference type="InterPro" id="IPR003148">
    <property type="entry name" value="RCK_N"/>
</dbReference>
<dbReference type="Proteomes" id="UP000184394">
    <property type="component" value="Unassembled WGS sequence"/>
</dbReference>
<accession>A0A1M7KJU9</accession>
<dbReference type="Gene3D" id="3.30.70.1450">
    <property type="entry name" value="Regulator of K+ conductance, C-terminal domain"/>
    <property type="match status" value="1"/>
</dbReference>
<name>A0A1M7KJU9_RUMFL</name>
<dbReference type="GO" id="GO:0008324">
    <property type="term" value="F:monoatomic cation transmembrane transporter activity"/>
    <property type="evidence" value="ECO:0007669"/>
    <property type="project" value="InterPro"/>
</dbReference>
<proteinExistence type="predicted"/>
<dbReference type="Pfam" id="PF02080">
    <property type="entry name" value="TrkA_C"/>
    <property type="match status" value="1"/>
</dbReference>
<dbReference type="PANTHER" id="PTHR43833">
    <property type="entry name" value="POTASSIUM CHANNEL PROTEIN 2-RELATED-RELATED"/>
    <property type="match status" value="1"/>
</dbReference>
<evidence type="ECO:0000259" key="2">
    <source>
        <dbReference type="PROSITE" id="PS51202"/>
    </source>
</evidence>
<dbReference type="InterPro" id="IPR050721">
    <property type="entry name" value="Trk_Ktr_HKT_K-transport"/>
</dbReference>
<dbReference type="InterPro" id="IPR036291">
    <property type="entry name" value="NAD(P)-bd_dom_sf"/>
</dbReference>
<reference evidence="3 4" key="1">
    <citation type="submission" date="2016-11" db="EMBL/GenBank/DDBJ databases">
        <authorList>
            <person name="Jaros S."/>
            <person name="Januszkiewicz K."/>
            <person name="Wedrychowicz H."/>
        </authorList>
    </citation>
    <scope>NUCLEOTIDE SEQUENCE [LARGE SCALE GENOMIC DNA]</scope>
    <source>
        <strain evidence="3 4">Y1</strain>
    </source>
</reference>
<feature type="domain" description="RCK N-terminal" evidence="1">
    <location>
        <begin position="1"/>
        <end position="118"/>
    </location>
</feature>
<dbReference type="PROSITE" id="PS51202">
    <property type="entry name" value="RCK_C"/>
    <property type="match status" value="1"/>
</dbReference>
<evidence type="ECO:0000259" key="1">
    <source>
        <dbReference type="PROSITE" id="PS51201"/>
    </source>
</evidence>
<dbReference type="AlphaFoldDB" id="A0A1M7KJU9"/>
<dbReference type="PROSITE" id="PS51201">
    <property type="entry name" value="RCK_N"/>
    <property type="match status" value="1"/>
</dbReference>
<dbReference type="Gene3D" id="3.40.50.720">
    <property type="entry name" value="NAD(P)-binding Rossmann-like Domain"/>
    <property type="match status" value="1"/>
</dbReference>
<dbReference type="SUPFAM" id="SSF51735">
    <property type="entry name" value="NAD(P)-binding Rossmann-fold domains"/>
    <property type="match status" value="1"/>
</dbReference>
<dbReference type="EMBL" id="FRCT01000009">
    <property type="protein sequence ID" value="SHM65629.1"/>
    <property type="molecule type" value="Genomic_DNA"/>
</dbReference>
<evidence type="ECO:0000313" key="3">
    <source>
        <dbReference type="EMBL" id="SHM65629.1"/>
    </source>
</evidence>
<dbReference type="SUPFAM" id="SSF116726">
    <property type="entry name" value="TrkA C-terminal domain-like"/>
    <property type="match status" value="1"/>
</dbReference>
<protein>
    <submittedName>
        <fullName evidence="3">Trk system potassium uptake protein TrkA</fullName>
    </submittedName>
</protein>
<dbReference type="GO" id="GO:0006813">
    <property type="term" value="P:potassium ion transport"/>
    <property type="evidence" value="ECO:0007669"/>
    <property type="project" value="InterPro"/>
</dbReference>
<dbReference type="InterPro" id="IPR036721">
    <property type="entry name" value="RCK_C_sf"/>
</dbReference>
<dbReference type="RefSeq" id="WP_072951222.1">
    <property type="nucleotide sequence ID" value="NZ_FRCT01000009.1"/>
</dbReference>
<evidence type="ECO:0000313" key="4">
    <source>
        <dbReference type="Proteomes" id="UP000184394"/>
    </source>
</evidence>
<dbReference type="InterPro" id="IPR006037">
    <property type="entry name" value="RCK_C"/>
</dbReference>
<dbReference type="PANTHER" id="PTHR43833:SF7">
    <property type="entry name" value="KTR SYSTEM POTASSIUM UPTAKE PROTEIN C"/>
    <property type="match status" value="1"/>
</dbReference>
<dbReference type="Pfam" id="PF02254">
    <property type="entry name" value="TrkA_N"/>
    <property type="match status" value="1"/>
</dbReference>
<dbReference type="OrthoDB" id="9776294at2"/>
<feature type="domain" description="RCK C-terminal" evidence="2">
    <location>
        <begin position="134"/>
        <end position="214"/>
    </location>
</feature>
<gene>
    <name evidence="3" type="ORF">SAMN04487860_10935</name>
</gene>
<organism evidence="3 4">
    <name type="scientific">Ruminococcus flavefaciens</name>
    <dbReference type="NCBI Taxonomy" id="1265"/>
    <lineage>
        <taxon>Bacteria</taxon>
        <taxon>Bacillati</taxon>
        <taxon>Bacillota</taxon>
        <taxon>Clostridia</taxon>
        <taxon>Eubacteriales</taxon>
        <taxon>Oscillospiraceae</taxon>
        <taxon>Ruminococcus</taxon>
    </lineage>
</organism>
<sequence>MKSVLIIGVGQFGTHIAKRMEELRCEVMAVDINEECINEIMPYVTDAMIGDGTNEEFLRSLGIGNFDVCIVALGGLFQTSLETTSLLKELGAKKVISRATNDVQMKFLLRNGADEVVYPEKQMALRVATKYASDSILDFIQLDNNYSIYELKIPRNWYGETLSDIDIRKKYKVNILTIKRGNDVFIPSSDTVLGEDDIAFVIGEMRDIQKCFRI</sequence>